<dbReference type="InterPro" id="IPR007330">
    <property type="entry name" value="MIT_dom"/>
</dbReference>
<evidence type="ECO:0000256" key="3">
    <source>
        <dbReference type="SAM" id="MobiDB-lite"/>
    </source>
</evidence>
<protein>
    <recommendedName>
        <fullName evidence="4">MIT domain-containing protein</fullName>
    </recommendedName>
</protein>
<dbReference type="InterPro" id="IPR050304">
    <property type="entry name" value="MT-severing_AAA_ATPase"/>
</dbReference>
<organism evidence="5 6">
    <name type="scientific">Rotaria sordida</name>
    <dbReference type="NCBI Taxonomy" id="392033"/>
    <lineage>
        <taxon>Eukaryota</taxon>
        <taxon>Metazoa</taxon>
        <taxon>Spiralia</taxon>
        <taxon>Gnathifera</taxon>
        <taxon>Rotifera</taxon>
        <taxon>Eurotatoria</taxon>
        <taxon>Bdelloidea</taxon>
        <taxon>Philodinida</taxon>
        <taxon>Philodinidae</taxon>
        <taxon>Rotaria</taxon>
    </lineage>
</organism>
<dbReference type="PANTHER" id="PTHR23074">
    <property type="entry name" value="AAA DOMAIN-CONTAINING"/>
    <property type="match status" value="1"/>
</dbReference>
<reference evidence="5" key="1">
    <citation type="submission" date="2021-02" db="EMBL/GenBank/DDBJ databases">
        <authorList>
            <person name="Nowell W R."/>
        </authorList>
    </citation>
    <scope>NUCLEOTIDE SEQUENCE</scope>
</reference>
<feature type="compositionally biased region" description="Basic and acidic residues" evidence="3">
    <location>
        <begin position="95"/>
        <end position="111"/>
    </location>
</feature>
<dbReference type="PANTHER" id="PTHR23074:SF83">
    <property type="entry name" value="VACUOLAR PROTEIN SORTING-ASSOCIATED PROTEIN 4A"/>
    <property type="match status" value="1"/>
</dbReference>
<dbReference type="GO" id="GO:0016887">
    <property type="term" value="F:ATP hydrolysis activity"/>
    <property type="evidence" value="ECO:0007669"/>
    <property type="project" value="InterPro"/>
</dbReference>
<dbReference type="EMBL" id="CAJOBD010022488">
    <property type="protein sequence ID" value="CAF4251270.1"/>
    <property type="molecule type" value="Genomic_DNA"/>
</dbReference>
<dbReference type="Gene3D" id="3.40.50.300">
    <property type="entry name" value="P-loop containing nucleotide triphosphate hydrolases"/>
    <property type="match status" value="1"/>
</dbReference>
<dbReference type="Proteomes" id="UP000663836">
    <property type="component" value="Unassembled WGS sequence"/>
</dbReference>
<evidence type="ECO:0000313" key="5">
    <source>
        <dbReference type="EMBL" id="CAF4251270.1"/>
    </source>
</evidence>
<dbReference type="AlphaFoldDB" id="A0A820ETM4"/>
<evidence type="ECO:0000259" key="4">
    <source>
        <dbReference type="SMART" id="SM00745"/>
    </source>
</evidence>
<evidence type="ECO:0000256" key="2">
    <source>
        <dbReference type="ARBA" id="ARBA00022840"/>
    </source>
</evidence>
<dbReference type="InterPro" id="IPR027417">
    <property type="entry name" value="P-loop_NTPase"/>
</dbReference>
<dbReference type="SMART" id="SM00745">
    <property type="entry name" value="MIT"/>
    <property type="match status" value="1"/>
</dbReference>
<evidence type="ECO:0000256" key="1">
    <source>
        <dbReference type="ARBA" id="ARBA00022741"/>
    </source>
</evidence>
<feature type="non-terminal residue" evidence="5">
    <location>
        <position position="1"/>
    </location>
</feature>
<dbReference type="GO" id="GO:0007033">
    <property type="term" value="P:vacuole organization"/>
    <property type="evidence" value="ECO:0007669"/>
    <property type="project" value="TreeGrafter"/>
</dbReference>
<dbReference type="Pfam" id="PF04212">
    <property type="entry name" value="MIT"/>
    <property type="match status" value="1"/>
</dbReference>
<dbReference type="GO" id="GO:0005524">
    <property type="term" value="F:ATP binding"/>
    <property type="evidence" value="ECO:0007669"/>
    <property type="project" value="UniProtKB-KW"/>
</dbReference>
<proteinExistence type="predicted"/>
<name>A0A820ETM4_9BILA</name>
<keyword evidence="2" id="KW-0067">ATP-binding</keyword>
<dbReference type="SUPFAM" id="SSF52540">
    <property type="entry name" value="P-loop containing nucleoside triphosphate hydrolases"/>
    <property type="match status" value="1"/>
</dbReference>
<feature type="region of interest" description="Disordered" evidence="3">
    <location>
        <begin position="82"/>
        <end position="111"/>
    </location>
</feature>
<accession>A0A820ETM4</accession>
<feature type="non-terminal residue" evidence="5">
    <location>
        <position position="192"/>
    </location>
</feature>
<comment type="caution">
    <text evidence="5">The sequence shown here is derived from an EMBL/GenBank/DDBJ whole genome shotgun (WGS) entry which is preliminary data.</text>
</comment>
<dbReference type="InterPro" id="IPR036181">
    <property type="entry name" value="MIT_dom_sf"/>
</dbReference>
<keyword evidence="1" id="KW-0547">Nucleotide-binding</keyword>
<sequence>IVETMSIDLDNIIKKAVNFAERATSEDKAHNYETAVEAYMAAADWFMHAIKYGVMNEPTKQKIRAKVKTYIQRAEDIKNMKDYKPKKKQAVASDDNDHGSSKRNRVSDDDNVDLDKKRMMQRFEGAIITDPKVTFDDVVGLEQAKTALREAVILPVKFPKLFTGKRQPWAGILLYGPPGTGKSYLAKAIATE</sequence>
<dbReference type="CDD" id="cd02656">
    <property type="entry name" value="MIT"/>
    <property type="match status" value="1"/>
</dbReference>
<gene>
    <name evidence="5" type="ORF">JBS370_LOCUS38728</name>
</gene>
<dbReference type="GO" id="GO:0016197">
    <property type="term" value="P:endosomal transport"/>
    <property type="evidence" value="ECO:0007669"/>
    <property type="project" value="TreeGrafter"/>
</dbReference>
<dbReference type="InterPro" id="IPR003959">
    <property type="entry name" value="ATPase_AAA_core"/>
</dbReference>
<dbReference type="Pfam" id="PF00004">
    <property type="entry name" value="AAA"/>
    <property type="match status" value="1"/>
</dbReference>
<feature type="domain" description="MIT" evidence="4">
    <location>
        <begin position="9"/>
        <end position="87"/>
    </location>
</feature>
<dbReference type="Gene3D" id="1.20.58.80">
    <property type="entry name" value="Phosphotransferase system, lactose/cellobiose-type IIA subunit"/>
    <property type="match status" value="1"/>
</dbReference>
<dbReference type="SUPFAM" id="SSF116846">
    <property type="entry name" value="MIT domain"/>
    <property type="match status" value="1"/>
</dbReference>
<evidence type="ECO:0000313" key="6">
    <source>
        <dbReference type="Proteomes" id="UP000663836"/>
    </source>
</evidence>